<dbReference type="SUPFAM" id="SSF55816">
    <property type="entry name" value="5'-nucleotidase (syn. UDP-sugar hydrolase), C-terminal domain"/>
    <property type="match status" value="1"/>
</dbReference>
<evidence type="ECO:0000313" key="5">
    <source>
        <dbReference type="EMBL" id="EAE5605126.1"/>
    </source>
</evidence>
<dbReference type="PRINTS" id="PR01607">
    <property type="entry name" value="APYRASEFAMLY"/>
</dbReference>
<dbReference type="InterPro" id="IPR006179">
    <property type="entry name" value="5_nucleotidase/apyrase"/>
</dbReference>
<dbReference type="GO" id="GO:0008253">
    <property type="term" value="F:5'-nucleotidase activity"/>
    <property type="evidence" value="ECO:0007669"/>
    <property type="project" value="TreeGrafter"/>
</dbReference>
<reference evidence="6 8" key="2">
    <citation type="submission" date="2019-07" db="EMBL/GenBank/DDBJ databases">
        <authorList>
            <consortium name="GenomeTrakr: Next Generation Sequencing Network for Food Pathogen Tracability"/>
        </authorList>
    </citation>
    <scope>NUCLEOTIDE SEQUENCE [LARGE SCALE GENOMIC DNA]</scope>
    <source>
        <strain evidence="6 8">FDA00014472</strain>
    </source>
</reference>
<evidence type="ECO:0000256" key="1">
    <source>
        <dbReference type="ARBA" id="ARBA00022729"/>
    </source>
</evidence>
<dbReference type="Pfam" id="PF02872">
    <property type="entry name" value="5_nucleotid_C"/>
    <property type="match status" value="1"/>
</dbReference>
<organism evidence="6 8">
    <name type="scientific">Listeria monocytogenes</name>
    <dbReference type="NCBI Taxonomy" id="1639"/>
    <lineage>
        <taxon>Bacteria</taxon>
        <taxon>Bacillati</taxon>
        <taxon>Bacillota</taxon>
        <taxon>Bacilli</taxon>
        <taxon>Bacillales</taxon>
        <taxon>Listeriaceae</taxon>
        <taxon>Listeria</taxon>
    </lineage>
</organism>
<feature type="domain" description="5'-Nucleotidase C-terminal" evidence="4">
    <location>
        <begin position="287"/>
        <end position="420"/>
    </location>
</feature>
<dbReference type="PANTHER" id="PTHR11575:SF23">
    <property type="entry name" value="5-NUCLEOTIDASE FAMILY PROTEIN"/>
    <property type="match status" value="1"/>
</dbReference>
<evidence type="ECO:0000313" key="8">
    <source>
        <dbReference type="Proteomes" id="UP000352246"/>
    </source>
</evidence>
<dbReference type="GO" id="GO:0009166">
    <property type="term" value="P:nucleotide catabolic process"/>
    <property type="evidence" value="ECO:0007669"/>
    <property type="project" value="InterPro"/>
</dbReference>
<dbReference type="Pfam" id="PF00149">
    <property type="entry name" value="Metallophos"/>
    <property type="match status" value="1"/>
</dbReference>
<comment type="similarity">
    <text evidence="2">Belongs to the 5'-nucleotidase family.</text>
</comment>
<sequence length="463" mass="52601">MMKHLTLWHTNDVHSHLEHWPRIFNFLKEKRTAADKENQSALFFDIGDFLDRVHPLTEGTNGLANTDLLNQLPYDAVTFGNNEGTTLAHEDLDKLYEHAVFPVVCCNFYTNKECTEQPDWVKSIVYKEIEQVKIAIIGATAPFRDYYEEMGWGIEEPISSIKKQVAGLDEDTDVVILLSHLGLPSDERIALEIPEVDVILGGHTHHLLETGKIEGNALLAAAGRWGEYIGKVDIELDENNQILTKTAMTFKTEDLPAAPNEANEIQGFFDKGRAELSEKVVAIPGKLAHNWFDDSEIAHILNEAVCEWTGAETFVMNAGIFMTDFEAGIVTDFDIHQMLPHPLNAIALTMSGEELEILIDGIYRKKAELQDIPLRGFGFRGEYFGTVLMERAGFDAENQVALFDNKPIDKTREYRIATHDTFVFAPFFPIVKQIKRKEVYTPELLRDILKWKLKKMYGQEEDK</sequence>
<dbReference type="GO" id="GO:0008768">
    <property type="term" value="F:UDP-sugar diphosphatase activity"/>
    <property type="evidence" value="ECO:0007669"/>
    <property type="project" value="TreeGrafter"/>
</dbReference>
<dbReference type="InterPro" id="IPR008334">
    <property type="entry name" value="5'-Nucleotdase_C"/>
</dbReference>
<dbReference type="RefSeq" id="WP_077310424.1">
    <property type="nucleotide sequence ID" value="NZ_CP007687.1"/>
</dbReference>
<evidence type="ECO:0000259" key="3">
    <source>
        <dbReference type="Pfam" id="PF00149"/>
    </source>
</evidence>
<name>A0A3T2E2X4_LISMN</name>
<dbReference type="Proteomes" id="UP000332711">
    <property type="component" value="Unassembled WGS sequence"/>
</dbReference>
<dbReference type="Proteomes" id="UP000352246">
    <property type="component" value="Unassembled WGS sequence"/>
</dbReference>
<dbReference type="InterPro" id="IPR004843">
    <property type="entry name" value="Calcineurin-like_PHP"/>
</dbReference>
<dbReference type="GO" id="GO:0030288">
    <property type="term" value="C:outer membrane-bounded periplasmic space"/>
    <property type="evidence" value="ECO:0007669"/>
    <property type="project" value="TreeGrafter"/>
</dbReference>
<dbReference type="EMBL" id="AAISWI010000017">
    <property type="protein sequence ID" value="ECH7212520.1"/>
    <property type="molecule type" value="Genomic_DNA"/>
</dbReference>
<keyword evidence="2" id="KW-0378">Hydrolase</keyword>
<dbReference type="FunFam" id="3.90.780.10:FF:000031">
    <property type="entry name" value="Putative nucleotidase YunD"/>
    <property type="match status" value="1"/>
</dbReference>
<dbReference type="Gene3D" id="3.60.21.10">
    <property type="match status" value="1"/>
</dbReference>
<dbReference type="PANTHER" id="PTHR11575">
    <property type="entry name" value="5'-NUCLEOTIDASE-RELATED"/>
    <property type="match status" value="1"/>
</dbReference>
<reference evidence="5 7" key="1">
    <citation type="submission" date="2019-03" db="EMBL/GenBank/DDBJ databases">
        <authorList>
            <person name="Ashton P.M."/>
            <person name="Dallman T."/>
            <person name="Nair S."/>
            <person name="De Pinna E."/>
            <person name="Peters T."/>
            <person name="Grant K."/>
        </authorList>
    </citation>
    <scope>NUCLEOTIDE SEQUENCE [LARGE SCALE GENOMIC DNA]</scope>
    <source>
        <strain evidence="5">RL15000440</strain>
    </source>
</reference>
<dbReference type="InterPro" id="IPR011240">
    <property type="entry name" value="Pesterase_YunD"/>
</dbReference>
<keyword evidence="2" id="KW-0547">Nucleotide-binding</keyword>
<dbReference type="SUPFAM" id="SSF56300">
    <property type="entry name" value="Metallo-dependent phosphatases"/>
    <property type="match status" value="1"/>
</dbReference>
<dbReference type="InterPro" id="IPR029052">
    <property type="entry name" value="Metallo-depent_PP-like"/>
</dbReference>
<feature type="domain" description="Calcineurin-like phosphoesterase" evidence="3">
    <location>
        <begin position="6"/>
        <end position="206"/>
    </location>
</feature>
<dbReference type="EMBL" id="AAASTI010000009">
    <property type="protein sequence ID" value="EAE5605126.1"/>
    <property type="molecule type" value="Genomic_DNA"/>
</dbReference>
<evidence type="ECO:0000256" key="2">
    <source>
        <dbReference type="RuleBase" id="RU362119"/>
    </source>
</evidence>
<protein>
    <submittedName>
        <fullName evidence="6">Bifunctional metallophosphatase/5'-nucleotidase</fullName>
    </submittedName>
</protein>
<dbReference type="GO" id="GO:0000166">
    <property type="term" value="F:nucleotide binding"/>
    <property type="evidence" value="ECO:0007669"/>
    <property type="project" value="UniProtKB-KW"/>
</dbReference>
<dbReference type="PIRSF" id="PIRSF036361">
    <property type="entry name" value="YunD"/>
    <property type="match status" value="1"/>
</dbReference>
<dbReference type="CDD" id="cd00845">
    <property type="entry name" value="MPP_UshA_N_like"/>
    <property type="match status" value="1"/>
</dbReference>
<dbReference type="Gene3D" id="3.90.780.10">
    <property type="entry name" value="5'-Nucleotidase, C-terminal domain"/>
    <property type="match status" value="1"/>
</dbReference>
<evidence type="ECO:0000259" key="4">
    <source>
        <dbReference type="Pfam" id="PF02872"/>
    </source>
</evidence>
<accession>A0A3T2E2X4</accession>
<gene>
    <name evidence="5" type="ORF">E1X78_13525</name>
    <name evidence="6" type="ORF">FPL45_14385</name>
</gene>
<evidence type="ECO:0000313" key="6">
    <source>
        <dbReference type="EMBL" id="ECH7212520.1"/>
    </source>
</evidence>
<dbReference type="AlphaFoldDB" id="A0A3T2E2X4"/>
<keyword evidence="1" id="KW-0732">Signal</keyword>
<dbReference type="InterPro" id="IPR036907">
    <property type="entry name" value="5'-Nucleotdase_C_sf"/>
</dbReference>
<proteinExistence type="inferred from homology"/>
<evidence type="ECO:0000313" key="7">
    <source>
        <dbReference type="Proteomes" id="UP000332711"/>
    </source>
</evidence>
<comment type="caution">
    <text evidence="6">The sequence shown here is derived from an EMBL/GenBank/DDBJ whole genome shotgun (WGS) entry which is preliminary data.</text>
</comment>